<dbReference type="Gene3D" id="3.40.50.1820">
    <property type="entry name" value="alpha/beta hydrolase"/>
    <property type="match status" value="1"/>
</dbReference>
<sequence>MTSSYPYTPTTLRTNVKPRPWVPFKSYEGHVEVPPCPSSPGQGGRSQEKGITLFLVHGASFPKEICETNLCYLLAACGVIDEIWSWESVQHGDSAAKQTESQW</sequence>
<dbReference type="Proteomes" id="UP000807769">
    <property type="component" value="Unassembled WGS sequence"/>
</dbReference>
<evidence type="ECO:0000313" key="2">
    <source>
        <dbReference type="Proteomes" id="UP000807769"/>
    </source>
</evidence>
<name>A0A9P7DNB9_9AGAM</name>
<protein>
    <recommendedName>
        <fullName evidence="3">AB hydrolase-1 domain-containing protein</fullName>
    </recommendedName>
</protein>
<dbReference type="OrthoDB" id="94039at2759"/>
<evidence type="ECO:0008006" key="3">
    <source>
        <dbReference type="Google" id="ProtNLM"/>
    </source>
</evidence>
<organism evidence="1 2">
    <name type="scientific">Suillus subaureus</name>
    <dbReference type="NCBI Taxonomy" id="48587"/>
    <lineage>
        <taxon>Eukaryota</taxon>
        <taxon>Fungi</taxon>
        <taxon>Dikarya</taxon>
        <taxon>Basidiomycota</taxon>
        <taxon>Agaricomycotina</taxon>
        <taxon>Agaricomycetes</taxon>
        <taxon>Agaricomycetidae</taxon>
        <taxon>Boletales</taxon>
        <taxon>Suillineae</taxon>
        <taxon>Suillaceae</taxon>
        <taxon>Suillus</taxon>
    </lineage>
</organism>
<keyword evidence="2" id="KW-1185">Reference proteome</keyword>
<comment type="caution">
    <text evidence="1">The sequence shown here is derived from an EMBL/GenBank/DDBJ whole genome shotgun (WGS) entry which is preliminary data.</text>
</comment>
<dbReference type="EMBL" id="JABBWG010000148">
    <property type="protein sequence ID" value="KAG1799189.1"/>
    <property type="molecule type" value="Genomic_DNA"/>
</dbReference>
<accession>A0A9P7DNB9</accession>
<proteinExistence type="predicted"/>
<gene>
    <name evidence="1" type="ORF">BJ212DRAFT_1591677</name>
</gene>
<reference evidence="1" key="1">
    <citation type="journal article" date="2020" name="New Phytol.">
        <title>Comparative genomics reveals dynamic genome evolution in host specialist ectomycorrhizal fungi.</title>
        <authorList>
            <person name="Lofgren L.A."/>
            <person name="Nguyen N.H."/>
            <person name="Vilgalys R."/>
            <person name="Ruytinx J."/>
            <person name="Liao H.L."/>
            <person name="Branco S."/>
            <person name="Kuo A."/>
            <person name="LaButti K."/>
            <person name="Lipzen A."/>
            <person name="Andreopoulos W."/>
            <person name="Pangilinan J."/>
            <person name="Riley R."/>
            <person name="Hundley H."/>
            <person name="Na H."/>
            <person name="Barry K."/>
            <person name="Grigoriev I.V."/>
            <person name="Stajich J.E."/>
            <person name="Kennedy P.G."/>
        </authorList>
    </citation>
    <scope>NUCLEOTIDE SEQUENCE</scope>
    <source>
        <strain evidence="1">MN1</strain>
    </source>
</reference>
<dbReference type="InterPro" id="IPR029058">
    <property type="entry name" value="AB_hydrolase_fold"/>
</dbReference>
<dbReference type="GeneID" id="64636537"/>
<evidence type="ECO:0000313" key="1">
    <source>
        <dbReference type="EMBL" id="KAG1799189.1"/>
    </source>
</evidence>
<dbReference type="AlphaFoldDB" id="A0A9P7DNB9"/>
<dbReference type="RefSeq" id="XP_041185708.1">
    <property type="nucleotide sequence ID" value="XM_041342521.1"/>
</dbReference>